<accession>A0ABR1DFY9</accession>
<evidence type="ECO:0000313" key="1">
    <source>
        <dbReference type="EMBL" id="KAK6749404.1"/>
    </source>
</evidence>
<name>A0ABR1DFY9_NECAM</name>
<dbReference type="EMBL" id="JAVFWL010000004">
    <property type="protein sequence ID" value="KAK6749404.1"/>
    <property type="molecule type" value="Genomic_DNA"/>
</dbReference>
<evidence type="ECO:0000313" key="2">
    <source>
        <dbReference type="Proteomes" id="UP001303046"/>
    </source>
</evidence>
<sequence length="70" mass="7588">MLFVYFENDRICTLQLENSGRAARSPRAVVLKSWVYFSASVASGFEETAHLGLAGLPSTLKKVVGGVIEV</sequence>
<keyword evidence="2" id="KW-1185">Reference proteome</keyword>
<comment type="caution">
    <text evidence="1">The sequence shown here is derived from an EMBL/GenBank/DDBJ whole genome shotgun (WGS) entry which is preliminary data.</text>
</comment>
<organism evidence="1 2">
    <name type="scientific">Necator americanus</name>
    <name type="common">Human hookworm</name>
    <dbReference type="NCBI Taxonomy" id="51031"/>
    <lineage>
        <taxon>Eukaryota</taxon>
        <taxon>Metazoa</taxon>
        <taxon>Ecdysozoa</taxon>
        <taxon>Nematoda</taxon>
        <taxon>Chromadorea</taxon>
        <taxon>Rhabditida</taxon>
        <taxon>Rhabditina</taxon>
        <taxon>Rhabditomorpha</taxon>
        <taxon>Strongyloidea</taxon>
        <taxon>Ancylostomatidae</taxon>
        <taxon>Bunostominae</taxon>
        <taxon>Necator</taxon>
    </lineage>
</organism>
<proteinExistence type="predicted"/>
<reference evidence="1 2" key="1">
    <citation type="submission" date="2023-08" db="EMBL/GenBank/DDBJ databases">
        <title>A Necator americanus chromosomal reference genome.</title>
        <authorList>
            <person name="Ilik V."/>
            <person name="Petrzelkova K.J."/>
            <person name="Pardy F."/>
            <person name="Fuh T."/>
            <person name="Niatou-Singa F.S."/>
            <person name="Gouil Q."/>
            <person name="Baker L."/>
            <person name="Ritchie M.E."/>
            <person name="Jex A.R."/>
            <person name="Gazzola D."/>
            <person name="Li H."/>
            <person name="Toshio Fujiwara R."/>
            <person name="Zhan B."/>
            <person name="Aroian R.V."/>
            <person name="Pafco B."/>
            <person name="Schwarz E.M."/>
        </authorList>
    </citation>
    <scope>NUCLEOTIDE SEQUENCE [LARGE SCALE GENOMIC DNA]</scope>
    <source>
        <strain evidence="1 2">Aroian</strain>
        <tissue evidence="1">Whole animal</tissue>
    </source>
</reference>
<protein>
    <submittedName>
        <fullName evidence="1">Uncharacterized protein</fullName>
    </submittedName>
</protein>
<gene>
    <name evidence="1" type="primary">Necator_chrIV.g15092</name>
    <name evidence="1" type="ORF">RB195_001797</name>
</gene>
<dbReference type="Proteomes" id="UP001303046">
    <property type="component" value="Unassembled WGS sequence"/>
</dbReference>